<dbReference type="EMBL" id="LGCK01000004">
    <property type="protein sequence ID" value="KPL74034.1"/>
    <property type="molecule type" value="Genomic_DNA"/>
</dbReference>
<gene>
    <name evidence="2" type="ORF">ADM99_02020</name>
</gene>
<dbReference type="Pfam" id="PF00702">
    <property type="entry name" value="Hydrolase"/>
    <property type="match status" value="1"/>
</dbReference>
<evidence type="ECO:0008006" key="4">
    <source>
        <dbReference type="Google" id="ProtNLM"/>
    </source>
</evidence>
<dbReference type="AlphaFoldDB" id="A0A0N8GM15"/>
<dbReference type="RefSeq" id="WP_062423003.1">
    <property type="nucleotide sequence ID" value="NZ_BBYA01000012.1"/>
</dbReference>
<protein>
    <recommendedName>
        <fullName evidence="4">Haloacid dehalogenase</fullName>
    </recommendedName>
</protein>
<dbReference type="InterPro" id="IPR023198">
    <property type="entry name" value="PGP-like_dom2"/>
</dbReference>
<dbReference type="PANTHER" id="PTHR43316:SF8">
    <property type="entry name" value="HAD FAMILY HYDROLASE"/>
    <property type="match status" value="1"/>
</dbReference>
<comment type="caution">
    <text evidence="2">The sequence shown here is derived from an EMBL/GenBank/DDBJ whole genome shotgun (WGS) entry which is preliminary data.</text>
</comment>
<dbReference type="OrthoDB" id="6101375at2"/>
<dbReference type="SUPFAM" id="SSF56784">
    <property type="entry name" value="HAD-like"/>
    <property type="match status" value="1"/>
</dbReference>
<evidence type="ECO:0000313" key="3">
    <source>
        <dbReference type="Proteomes" id="UP000050430"/>
    </source>
</evidence>
<evidence type="ECO:0000313" key="2">
    <source>
        <dbReference type="EMBL" id="KPL74034.1"/>
    </source>
</evidence>
<organism evidence="2 3">
    <name type="scientific">Leptolinea tardivitalis</name>
    <dbReference type="NCBI Taxonomy" id="229920"/>
    <lineage>
        <taxon>Bacteria</taxon>
        <taxon>Bacillati</taxon>
        <taxon>Chloroflexota</taxon>
        <taxon>Anaerolineae</taxon>
        <taxon>Anaerolineales</taxon>
        <taxon>Anaerolineaceae</taxon>
        <taxon>Leptolinea</taxon>
    </lineage>
</organism>
<keyword evidence="1" id="KW-0378">Hydrolase</keyword>
<proteinExistence type="predicted"/>
<dbReference type="STRING" id="229920.ADM99_02020"/>
<reference evidence="2 3" key="1">
    <citation type="submission" date="2015-07" db="EMBL/GenBank/DDBJ databases">
        <title>Genome sequence of Leptolinea tardivitalis DSM 16556.</title>
        <authorList>
            <person name="Hemp J."/>
            <person name="Ward L.M."/>
            <person name="Pace L.A."/>
            <person name="Fischer W.W."/>
        </authorList>
    </citation>
    <scope>NUCLEOTIDE SEQUENCE [LARGE SCALE GENOMIC DNA]</scope>
    <source>
        <strain evidence="2 3">YMTK-2</strain>
    </source>
</reference>
<dbReference type="InterPro" id="IPR051540">
    <property type="entry name" value="S-2-haloacid_dehalogenase"/>
</dbReference>
<dbReference type="SFLD" id="SFLDG01129">
    <property type="entry name" value="C1.5:_HAD__Beta-PGM__Phosphata"/>
    <property type="match status" value="1"/>
</dbReference>
<dbReference type="InterPro" id="IPR036412">
    <property type="entry name" value="HAD-like_sf"/>
</dbReference>
<accession>A0A0N8GM15</accession>
<dbReference type="InterPro" id="IPR023214">
    <property type="entry name" value="HAD_sf"/>
</dbReference>
<name>A0A0N8GM15_9CHLR</name>
<sequence>MFEVIAFDADDTLWENEAYYRSGRETFHQILASYPLPADLDDRLDATENRNIPYFGYGVTSFVFSLIETAISVTEQTVSAADIQRILDIAKNMLDARVDLFDHVEPTLRHLSESYPLMLITKGDLMHQQNKLTRSGLSGYFKHVEVVADKTPEVYRAIFERHHLTPDRFLMIGNSMRSDILPVLELGGHAIYVPSKLIWVHEHRDLPEGLSDRFVELEHLGQVEEWIRQNGR</sequence>
<keyword evidence="3" id="KW-1185">Reference proteome</keyword>
<evidence type="ECO:0000256" key="1">
    <source>
        <dbReference type="ARBA" id="ARBA00022801"/>
    </source>
</evidence>
<dbReference type="GO" id="GO:0016787">
    <property type="term" value="F:hydrolase activity"/>
    <property type="evidence" value="ECO:0007669"/>
    <property type="project" value="UniProtKB-KW"/>
</dbReference>
<dbReference type="PATRIC" id="fig|229920.5.peg.3322"/>
<dbReference type="Proteomes" id="UP000050430">
    <property type="component" value="Unassembled WGS sequence"/>
</dbReference>
<dbReference type="SFLD" id="SFLDS00003">
    <property type="entry name" value="Haloacid_Dehalogenase"/>
    <property type="match status" value="1"/>
</dbReference>
<dbReference type="PANTHER" id="PTHR43316">
    <property type="entry name" value="HYDROLASE, HALOACID DELAHOGENASE-RELATED"/>
    <property type="match status" value="1"/>
</dbReference>
<dbReference type="Gene3D" id="1.10.150.240">
    <property type="entry name" value="Putative phosphatase, domain 2"/>
    <property type="match status" value="1"/>
</dbReference>
<dbReference type="Gene3D" id="3.40.50.1000">
    <property type="entry name" value="HAD superfamily/HAD-like"/>
    <property type="match status" value="1"/>
</dbReference>